<comment type="caution">
    <text evidence="1">The sequence shown here is derived from an EMBL/GenBank/DDBJ whole genome shotgun (WGS) entry which is preliminary data.</text>
</comment>
<evidence type="ECO:0000313" key="2">
    <source>
        <dbReference type="Proteomes" id="UP000419743"/>
    </source>
</evidence>
<name>A0A7M4DJ01_9MICO</name>
<proteinExistence type="predicted"/>
<reference evidence="1 2" key="1">
    <citation type="submission" date="2019-11" db="EMBL/GenBank/DDBJ databases">
        <authorList>
            <person name="Criscuolo A."/>
        </authorList>
    </citation>
    <scope>NUCLEOTIDE SEQUENCE [LARGE SCALE GENOMIC DNA]</scope>
    <source>
        <strain evidence="1">CIP111667</strain>
    </source>
</reference>
<accession>A0A7M4DJ01</accession>
<dbReference type="AlphaFoldDB" id="A0A7M4DJ01"/>
<dbReference type="EMBL" id="CACRYJ010000028">
    <property type="protein sequence ID" value="VZO36969.1"/>
    <property type="molecule type" value="Genomic_DNA"/>
</dbReference>
<keyword evidence="2" id="KW-1185">Reference proteome</keyword>
<evidence type="ECO:0000313" key="1">
    <source>
        <dbReference type="EMBL" id="VZO36969.1"/>
    </source>
</evidence>
<gene>
    <name evidence="1" type="ORF">HALOF300_02104</name>
</gene>
<protein>
    <submittedName>
        <fullName evidence="1">Uncharacterized protein</fullName>
    </submittedName>
</protein>
<organism evidence="1 2">
    <name type="scientific">Occultella aeris</name>
    <dbReference type="NCBI Taxonomy" id="2761496"/>
    <lineage>
        <taxon>Bacteria</taxon>
        <taxon>Bacillati</taxon>
        <taxon>Actinomycetota</taxon>
        <taxon>Actinomycetes</taxon>
        <taxon>Micrococcales</taxon>
        <taxon>Ruaniaceae</taxon>
        <taxon>Occultella</taxon>
    </lineage>
</organism>
<dbReference type="Proteomes" id="UP000419743">
    <property type="component" value="Unassembled WGS sequence"/>
</dbReference>
<sequence length="61" mass="6909">MEAMLVWLDSRAIRFASALNWRLLASVSASVRSTLIATSRRGISCWYRYTSENPPCPIGYL</sequence>